<gene>
    <name evidence="1" type="ORF">LCGC14_2817370</name>
</gene>
<organism evidence="1">
    <name type="scientific">marine sediment metagenome</name>
    <dbReference type="NCBI Taxonomy" id="412755"/>
    <lineage>
        <taxon>unclassified sequences</taxon>
        <taxon>metagenomes</taxon>
        <taxon>ecological metagenomes</taxon>
    </lineage>
</organism>
<comment type="caution">
    <text evidence="1">The sequence shown here is derived from an EMBL/GenBank/DDBJ whole genome shotgun (WGS) entry which is preliminary data.</text>
</comment>
<sequence length="189" mass="21958">MKKMDRKSIGLILAIIIAGISLPTSIVSFMNGPRIVHETIIENHYYNQTLVVNNTIIEEHYYNETIIEQYNNTIIEQYNNTIVINNTVYIPINRTMEYFHFSSVPANEFFFNVTFNLTDTTIVVFTVSSFLVGTNPTMWMYKNGGTLGYYQPFSVILGFVWTFGFYEVRFENDNLIQNIDITIELIEVL</sequence>
<name>A0A0F8YI25_9ZZZZ</name>
<dbReference type="EMBL" id="LAZR01053300">
    <property type="protein sequence ID" value="KKK81048.1"/>
    <property type="molecule type" value="Genomic_DNA"/>
</dbReference>
<evidence type="ECO:0000313" key="1">
    <source>
        <dbReference type="EMBL" id="KKK81048.1"/>
    </source>
</evidence>
<protein>
    <submittedName>
        <fullName evidence="1">Uncharacterized protein</fullName>
    </submittedName>
</protein>
<accession>A0A0F8YI25</accession>
<reference evidence="1" key="1">
    <citation type="journal article" date="2015" name="Nature">
        <title>Complex archaea that bridge the gap between prokaryotes and eukaryotes.</title>
        <authorList>
            <person name="Spang A."/>
            <person name="Saw J.H."/>
            <person name="Jorgensen S.L."/>
            <person name="Zaremba-Niedzwiedzka K."/>
            <person name="Martijn J."/>
            <person name="Lind A.E."/>
            <person name="van Eijk R."/>
            <person name="Schleper C."/>
            <person name="Guy L."/>
            <person name="Ettema T.J."/>
        </authorList>
    </citation>
    <scope>NUCLEOTIDE SEQUENCE</scope>
</reference>
<dbReference type="AlphaFoldDB" id="A0A0F8YI25"/>
<proteinExistence type="predicted"/>